<dbReference type="PANTHER" id="PTHR10283:SF82">
    <property type="entry name" value="SOLUTE CARRIER FAMILY 13 MEMBER 2"/>
    <property type="match status" value="1"/>
</dbReference>
<dbReference type="AlphaFoldDB" id="A0A8J6HYB0"/>
<dbReference type="GO" id="GO:0005886">
    <property type="term" value="C:plasma membrane"/>
    <property type="evidence" value="ECO:0007669"/>
    <property type="project" value="TreeGrafter"/>
</dbReference>
<dbReference type="InterPro" id="IPR001898">
    <property type="entry name" value="SLC13A/DASS"/>
</dbReference>
<feature type="transmembrane region" description="Helical" evidence="6">
    <location>
        <begin position="12"/>
        <end position="32"/>
    </location>
</feature>
<feature type="transmembrane region" description="Helical" evidence="6">
    <location>
        <begin position="242"/>
        <end position="264"/>
    </location>
</feature>
<name>A0A8J6HYB0_TENMO</name>
<dbReference type="Proteomes" id="UP000719412">
    <property type="component" value="Unassembled WGS sequence"/>
</dbReference>
<keyword evidence="8" id="KW-1185">Reference proteome</keyword>
<evidence type="ECO:0000256" key="2">
    <source>
        <dbReference type="ARBA" id="ARBA00006772"/>
    </source>
</evidence>
<sequence length="343" mass="38412">MVTCIDILKALAIYWKTIFIIVYPLALLPIFLMNNTPAMRCLYVVVLMAGFWVLEVLPLAVTAMIPLALFPTMGILDTKKTSMAYFKDSNMMFVGGLIIALAIEFCNLHTRISLHAIKLIGCSYRRLNFGLITLTMLVSMWISNTAATAMMIPIIEAVLAELEGQGLGRVFEKEENQDPEAEIDPQMQRPTRATMCFYIGTAYAASIGGLGCIVGSGTNLALKGIYETEFKDSPGVDFNKWLAANVPLMVAIMYPTWVWMQFWFMGLGRPNSADAKAINVGKEGEEVTRRVLSDKLHEMGRLSNHEVMVGIMFVFAVMLWFLRRPGFMKGWPEYITDTTVRPD</sequence>
<reference evidence="7" key="1">
    <citation type="journal article" date="2020" name="J Insects Food Feed">
        <title>The yellow mealworm (Tenebrio molitor) genome: a resource for the emerging insects as food and feed industry.</title>
        <authorList>
            <person name="Eriksson T."/>
            <person name="Andere A."/>
            <person name="Kelstrup H."/>
            <person name="Emery V."/>
            <person name="Picard C."/>
        </authorList>
    </citation>
    <scope>NUCLEOTIDE SEQUENCE</scope>
    <source>
        <strain evidence="7">Stoneville</strain>
        <tissue evidence="7">Whole head</tissue>
    </source>
</reference>
<gene>
    <name evidence="7" type="ORF">GEV33_000870</name>
</gene>
<feature type="transmembrane region" description="Helical" evidence="6">
    <location>
        <begin position="90"/>
        <end position="108"/>
    </location>
</feature>
<keyword evidence="4 6" id="KW-1133">Transmembrane helix</keyword>
<evidence type="ECO:0000313" key="8">
    <source>
        <dbReference type="Proteomes" id="UP000719412"/>
    </source>
</evidence>
<dbReference type="GO" id="GO:0015141">
    <property type="term" value="F:succinate transmembrane transporter activity"/>
    <property type="evidence" value="ECO:0007669"/>
    <property type="project" value="TreeGrafter"/>
</dbReference>
<keyword evidence="3 6" id="KW-0812">Transmembrane</keyword>
<reference evidence="7" key="2">
    <citation type="submission" date="2021-08" db="EMBL/GenBank/DDBJ databases">
        <authorList>
            <person name="Eriksson T."/>
        </authorList>
    </citation>
    <scope>NUCLEOTIDE SEQUENCE</scope>
    <source>
        <strain evidence="7">Stoneville</strain>
        <tissue evidence="7">Whole head</tissue>
    </source>
</reference>
<feature type="transmembrane region" description="Helical" evidence="6">
    <location>
        <begin position="129"/>
        <end position="155"/>
    </location>
</feature>
<evidence type="ECO:0000313" key="7">
    <source>
        <dbReference type="EMBL" id="KAH0821921.1"/>
    </source>
</evidence>
<organism evidence="7 8">
    <name type="scientific">Tenebrio molitor</name>
    <name type="common">Yellow mealworm beetle</name>
    <dbReference type="NCBI Taxonomy" id="7067"/>
    <lineage>
        <taxon>Eukaryota</taxon>
        <taxon>Metazoa</taxon>
        <taxon>Ecdysozoa</taxon>
        <taxon>Arthropoda</taxon>
        <taxon>Hexapoda</taxon>
        <taxon>Insecta</taxon>
        <taxon>Pterygota</taxon>
        <taxon>Neoptera</taxon>
        <taxon>Endopterygota</taxon>
        <taxon>Coleoptera</taxon>
        <taxon>Polyphaga</taxon>
        <taxon>Cucujiformia</taxon>
        <taxon>Tenebrionidae</taxon>
        <taxon>Tenebrio</taxon>
    </lineage>
</organism>
<evidence type="ECO:0000256" key="3">
    <source>
        <dbReference type="ARBA" id="ARBA00022692"/>
    </source>
</evidence>
<comment type="subcellular location">
    <subcellularLocation>
        <location evidence="1">Membrane</location>
        <topology evidence="1">Multi-pass membrane protein</topology>
    </subcellularLocation>
</comment>
<dbReference type="GO" id="GO:0015137">
    <property type="term" value="F:citrate transmembrane transporter activity"/>
    <property type="evidence" value="ECO:0007669"/>
    <property type="project" value="TreeGrafter"/>
</dbReference>
<dbReference type="Pfam" id="PF00939">
    <property type="entry name" value="Na_sulph_symp"/>
    <property type="match status" value="1"/>
</dbReference>
<feature type="transmembrane region" description="Helical" evidence="6">
    <location>
        <begin position="197"/>
        <end position="222"/>
    </location>
</feature>
<dbReference type="EMBL" id="JABDTM020005470">
    <property type="protein sequence ID" value="KAH0821921.1"/>
    <property type="molecule type" value="Genomic_DNA"/>
</dbReference>
<comment type="similarity">
    <text evidence="2">Belongs to the SLC13A/DASS transporter (TC 2.A.47) family. NADC subfamily.</text>
</comment>
<evidence type="ECO:0000256" key="4">
    <source>
        <dbReference type="ARBA" id="ARBA00022989"/>
    </source>
</evidence>
<proteinExistence type="inferred from homology"/>
<dbReference type="PANTHER" id="PTHR10283">
    <property type="entry name" value="SOLUTE CARRIER FAMILY 13 MEMBER"/>
    <property type="match status" value="1"/>
</dbReference>
<accession>A0A8J6HYB0</accession>
<comment type="caution">
    <text evidence="7">The sequence shown here is derived from an EMBL/GenBank/DDBJ whole genome shotgun (WGS) entry which is preliminary data.</text>
</comment>
<feature type="transmembrane region" description="Helical" evidence="6">
    <location>
        <begin position="44"/>
        <end position="70"/>
    </location>
</feature>
<evidence type="ECO:0000256" key="5">
    <source>
        <dbReference type="ARBA" id="ARBA00023136"/>
    </source>
</evidence>
<feature type="transmembrane region" description="Helical" evidence="6">
    <location>
        <begin position="302"/>
        <end position="322"/>
    </location>
</feature>
<evidence type="ECO:0008006" key="9">
    <source>
        <dbReference type="Google" id="ProtNLM"/>
    </source>
</evidence>
<protein>
    <recommendedName>
        <fullName evidence="9">Protein I'm not dead yet</fullName>
    </recommendedName>
</protein>
<evidence type="ECO:0000256" key="6">
    <source>
        <dbReference type="SAM" id="Phobius"/>
    </source>
</evidence>
<keyword evidence="5 6" id="KW-0472">Membrane</keyword>
<evidence type="ECO:0000256" key="1">
    <source>
        <dbReference type="ARBA" id="ARBA00004141"/>
    </source>
</evidence>